<dbReference type="SUPFAM" id="SSF47090">
    <property type="entry name" value="PGBD-like"/>
    <property type="match status" value="1"/>
</dbReference>
<feature type="region of interest" description="Disordered" evidence="8">
    <location>
        <begin position="62"/>
        <end position="96"/>
    </location>
</feature>
<comment type="similarity">
    <text evidence="2">Belongs to the YkuD family.</text>
</comment>
<dbReference type="GO" id="GO:0008360">
    <property type="term" value="P:regulation of cell shape"/>
    <property type="evidence" value="ECO:0007669"/>
    <property type="project" value="UniProtKB-UniRule"/>
</dbReference>
<dbReference type="GO" id="GO:0005576">
    <property type="term" value="C:extracellular region"/>
    <property type="evidence" value="ECO:0007669"/>
    <property type="project" value="TreeGrafter"/>
</dbReference>
<dbReference type="InterPro" id="IPR002477">
    <property type="entry name" value="Peptidoglycan-bd-like"/>
</dbReference>
<feature type="compositionally biased region" description="Basic and acidic residues" evidence="8">
    <location>
        <begin position="73"/>
        <end position="83"/>
    </location>
</feature>
<dbReference type="Gene3D" id="1.10.101.10">
    <property type="entry name" value="PGBD-like superfamily/PGBD"/>
    <property type="match status" value="1"/>
</dbReference>
<dbReference type="PANTHER" id="PTHR30582:SF30">
    <property type="entry name" value="BLR4375 PROTEIN"/>
    <property type="match status" value="1"/>
</dbReference>
<accession>A0A844M264</accession>
<name>A0A844M264_9GAMM</name>
<reference evidence="10 11" key="1">
    <citation type="journal article" date="2019" name="PLoS ONE">
        <title>Pup mortality in New Zealand sea lions (Phocarctos hookeri) at Enderby Island, Auckland Islands, 2013-18.</title>
        <authorList>
            <person name="Michael S.A."/>
            <person name="Hayman D.T.S."/>
            <person name="Gray R."/>
            <person name="Zhang J."/>
            <person name="Rogers L."/>
            <person name="Roe W.D."/>
        </authorList>
    </citation>
    <scope>NUCLEOTIDE SEQUENCE [LARGE SCALE GENOMIC DNA]</scope>
    <source>
        <strain evidence="10 11">SM868</strain>
    </source>
</reference>
<keyword evidence="3" id="KW-0808">Transferase</keyword>
<dbReference type="OrthoDB" id="9787225at2"/>
<evidence type="ECO:0000256" key="6">
    <source>
        <dbReference type="ARBA" id="ARBA00023316"/>
    </source>
</evidence>
<dbReference type="UniPathway" id="UPA00219"/>
<evidence type="ECO:0000256" key="1">
    <source>
        <dbReference type="ARBA" id="ARBA00004752"/>
    </source>
</evidence>
<evidence type="ECO:0000256" key="3">
    <source>
        <dbReference type="ARBA" id="ARBA00022679"/>
    </source>
</evidence>
<evidence type="ECO:0000259" key="9">
    <source>
        <dbReference type="PROSITE" id="PS52029"/>
    </source>
</evidence>
<organism evidence="10 11">
    <name type="scientific">Psychrobacter sanguinis</name>
    <dbReference type="NCBI Taxonomy" id="861445"/>
    <lineage>
        <taxon>Bacteria</taxon>
        <taxon>Pseudomonadati</taxon>
        <taxon>Pseudomonadota</taxon>
        <taxon>Gammaproteobacteria</taxon>
        <taxon>Moraxellales</taxon>
        <taxon>Moraxellaceae</taxon>
        <taxon>Psychrobacter</taxon>
    </lineage>
</organism>
<keyword evidence="5 7" id="KW-0573">Peptidoglycan synthesis</keyword>
<dbReference type="InterPro" id="IPR036366">
    <property type="entry name" value="PGBDSf"/>
</dbReference>
<evidence type="ECO:0000256" key="5">
    <source>
        <dbReference type="ARBA" id="ARBA00022984"/>
    </source>
</evidence>
<dbReference type="CDD" id="cd16913">
    <property type="entry name" value="YkuD_like"/>
    <property type="match status" value="1"/>
</dbReference>
<dbReference type="Pfam" id="PF03734">
    <property type="entry name" value="YkuD"/>
    <property type="match status" value="1"/>
</dbReference>
<keyword evidence="6 7" id="KW-0961">Cell wall biogenesis/degradation</keyword>
<dbReference type="EMBL" id="WFKQ01000006">
    <property type="protein sequence ID" value="MUG32698.1"/>
    <property type="molecule type" value="Genomic_DNA"/>
</dbReference>
<gene>
    <name evidence="10" type="ORF">GB996_07790</name>
</gene>
<evidence type="ECO:0000313" key="10">
    <source>
        <dbReference type="EMBL" id="MUG32698.1"/>
    </source>
</evidence>
<dbReference type="GO" id="GO:0016740">
    <property type="term" value="F:transferase activity"/>
    <property type="evidence" value="ECO:0007669"/>
    <property type="project" value="UniProtKB-KW"/>
</dbReference>
<dbReference type="SUPFAM" id="SSF141523">
    <property type="entry name" value="L,D-transpeptidase catalytic domain-like"/>
    <property type="match status" value="1"/>
</dbReference>
<dbReference type="Gene3D" id="2.40.440.10">
    <property type="entry name" value="L,D-transpeptidase catalytic domain-like"/>
    <property type="match status" value="1"/>
</dbReference>
<comment type="caution">
    <text evidence="10">The sequence shown here is derived from an EMBL/GenBank/DDBJ whole genome shotgun (WGS) entry which is preliminary data.</text>
</comment>
<comment type="pathway">
    <text evidence="1 7">Cell wall biogenesis; peptidoglycan biosynthesis.</text>
</comment>
<protein>
    <submittedName>
        <fullName evidence="10">L,D-transpeptidase family protein</fullName>
    </submittedName>
</protein>
<dbReference type="Proteomes" id="UP000442109">
    <property type="component" value="Unassembled WGS sequence"/>
</dbReference>
<dbReference type="AlphaFoldDB" id="A0A844M264"/>
<evidence type="ECO:0000256" key="2">
    <source>
        <dbReference type="ARBA" id="ARBA00005992"/>
    </source>
</evidence>
<feature type="active site" description="Proton donor/acceptor" evidence="7">
    <location>
        <position position="359"/>
    </location>
</feature>
<evidence type="ECO:0000313" key="11">
    <source>
        <dbReference type="Proteomes" id="UP000442109"/>
    </source>
</evidence>
<dbReference type="Pfam" id="PF01471">
    <property type="entry name" value="PG_binding_1"/>
    <property type="match status" value="1"/>
</dbReference>
<dbReference type="GO" id="GO:0071555">
    <property type="term" value="P:cell wall organization"/>
    <property type="evidence" value="ECO:0007669"/>
    <property type="project" value="UniProtKB-UniRule"/>
</dbReference>
<feature type="domain" description="L,D-TPase catalytic" evidence="9">
    <location>
        <begin position="274"/>
        <end position="399"/>
    </location>
</feature>
<evidence type="ECO:0000256" key="4">
    <source>
        <dbReference type="ARBA" id="ARBA00022960"/>
    </source>
</evidence>
<evidence type="ECO:0000256" key="8">
    <source>
        <dbReference type="SAM" id="MobiDB-lite"/>
    </source>
</evidence>
<feature type="active site" description="Nucleophile" evidence="7">
    <location>
        <position position="375"/>
    </location>
</feature>
<dbReference type="InterPro" id="IPR005490">
    <property type="entry name" value="LD_TPept_cat_dom"/>
</dbReference>
<dbReference type="InterPro" id="IPR036365">
    <property type="entry name" value="PGBD-like_sf"/>
</dbReference>
<dbReference type="PANTHER" id="PTHR30582">
    <property type="entry name" value="L,D-TRANSPEPTIDASE"/>
    <property type="match status" value="1"/>
</dbReference>
<feature type="compositionally biased region" description="Polar residues" evidence="8">
    <location>
        <begin position="87"/>
        <end position="96"/>
    </location>
</feature>
<evidence type="ECO:0000256" key="7">
    <source>
        <dbReference type="PROSITE-ProRule" id="PRU01373"/>
    </source>
</evidence>
<dbReference type="PROSITE" id="PS52029">
    <property type="entry name" value="LD_TPASE"/>
    <property type="match status" value="1"/>
</dbReference>
<dbReference type="InterPro" id="IPR050979">
    <property type="entry name" value="LD-transpeptidase"/>
</dbReference>
<dbReference type="GO" id="GO:0071972">
    <property type="term" value="F:peptidoglycan L,D-transpeptidase activity"/>
    <property type="evidence" value="ECO:0007669"/>
    <property type="project" value="TreeGrafter"/>
</dbReference>
<sequence length="399" mass="43878">MWFISSTPLAADAPIKAMSPIKLLSYTMLGLFSLSGCSSSDGSNAQLDQGIEAVTEFFESASANSSSDSELEIATKTEPEAEPAKQLQPNTSQQFIGDTPSQLRLAKAFAELPYSVDNLPEKAQKVNAAQWTEDAILDENLILKIQALLNYNHHSVGAVDGRFGENVIKALKVFQEKQAMKPTGQLDPETWAKLTEDPALMSQPVLVNYTLTPEDVTLIKNPKGQQFTTVTEAVAEKFHMSQGLLWRLNPDTPLEAGNTIVVYNPYQPNEQEVHRVVAVKAKNLLYAYNDKDELVASYPTTMGSVYKPSPDGDYKVLSRIKDPSYNKDFKNPNTVLPPGPNNPVGRVWIGINKRSYGIHGSPNPEKISRQNSSGCVRLTNWDALGLYGTIEEGAKVEFL</sequence>
<keyword evidence="4 7" id="KW-0133">Cell shape</keyword>
<keyword evidence="11" id="KW-1185">Reference proteome</keyword>
<dbReference type="GO" id="GO:0018104">
    <property type="term" value="P:peptidoglycan-protein cross-linking"/>
    <property type="evidence" value="ECO:0007669"/>
    <property type="project" value="TreeGrafter"/>
</dbReference>
<proteinExistence type="inferred from homology"/>
<dbReference type="RefSeq" id="WP_155587334.1">
    <property type="nucleotide sequence ID" value="NZ_WFKQ01000006.1"/>
</dbReference>
<dbReference type="InterPro" id="IPR038063">
    <property type="entry name" value="Transpep_catalytic_dom"/>
</dbReference>